<keyword evidence="1" id="KW-0732">Signal</keyword>
<dbReference type="Proteomes" id="UP000184287">
    <property type="component" value="Unassembled WGS sequence"/>
</dbReference>
<dbReference type="AlphaFoldDB" id="A0A1M4WXG3"/>
<accession>A0A1M4WXG3</accession>
<gene>
    <name evidence="2" type="ORF">SAMN04488522_1011416</name>
</gene>
<evidence type="ECO:0000313" key="2">
    <source>
        <dbReference type="EMBL" id="SHE85743.1"/>
    </source>
</evidence>
<name>A0A1M4WXG3_9SPHI</name>
<sequence length="394" mass="41970">MNIFYNTKTKPSIPSNRFKTAIKAFGLAGLLIAGGNSFAQDAKPGKIHIGFVYPLSTNGTHAPLDTNRLSFHLLAGVSSVETGFSFAGFSNIVRNEAKGIQFAAFSNHIGKKAEGVQIGGFANTYGEGQGAAFAGFGNISRGNVKGAQFAGFGNIAKAVDGAQFAGFFNQATSVKGSQFAGFMNHSNKDVSCSQLAGFINKAENVNGSQFAGFINIAKKVKGIQGAGFINIADSSDYPIGIINLIKKGEKGISVTTDETTSTMLSFRSGGKVLYGIIGIGYNFKNKDEVYAMEAGFGAHWFQGKSFRLNTELTGMSVESFKAGEYFKSSLKVLPAFRIGKHFEVFGGPSLNFISTNTAEGRDLHTKFIHTWGNKWGNSLQALYIGYGGGIQFIL</sequence>
<proteinExistence type="predicted"/>
<feature type="signal peptide" evidence="1">
    <location>
        <begin position="1"/>
        <end position="39"/>
    </location>
</feature>
<reference evidence="3" key="1">
    <citation type="submission" date="2016-11" db="EMBL/GenBank/DDBJ databases">
        <authorList>
            <person name="Varghese N."/>
            <person name="Submissions S."/>
        </authorList>
    </citation>
    <scope>NUCLEOTIDE SEQUENCE [LARGE SCALE GENOMIC DNA]</scope>
    <source>
        <strain evidence="3">DSM 16990</strain>
    </source>
</reference>
<dbReference type="RefSeq" id="WP_084528604.1">
    <property type="nucleotide sequence ID" value="NZ_FQUQ01000001.1"/>
</dbReference>
<protein>
    <submittedName>
        <fullName evidence="2">Uncharacterized protein</fullName>
    </submittedName>
</protein>
<dbReference type="EMBL" id="FQUQ01000001">
    <property type="protein sequence ID" value="SHE85743.1"/>
    <property type="molecule type" value="Genomic_DNA"/>
</dbReference>
<dbReference type="STRING" id="288992.SAMN04488522_1011416"/>
<feature type="chain" id="PRO_5012251405" evidence="1">
    <location>
        <begin position="40"/>
        <end position="394"/>
    </location>
</feature>
<evidence type="ECO:0000313" key="3">
    <source>
        <dbReference type="Proteomes" id="UP000184287"/>
    </source>
</evidence>
<evidence type="ECO:0000256" key="1">
    <source>
        <dbReference type="SAM" id="SignalP"/>
    </source>
</evidence>
<keyword evidence="3" id="KW-1185">Reference proteome</keyword>
<organism evidence="2 3">
    <name type="scientific">Pedobacter caeni</name>
    <dbReference type="NCBI Taxonomy" id="288992"/>
    <lineage>
        <taxon>Bacteria</taxon>
        <taxon>Pseudomonadati</taxon>
        <taxon>Bacteroidota</taxon>
        <taxon>Sphingobacteriia</taxon>
        <taxon>Sphingobacteriales</taxon>
        <taxon>Sphingobacteriaceae</taxon>
        <taxon>Pedobacter</taxon>
    </lineage>
</organism>